<protein>
    <submittedName>
        <fullName evidence="1">Uncharacterized protein</fullName>
    </submittedName>
</protein>
<keyword evidence="2" id="KW-1185">Reference proteome</keyword>
<name>A0A8X6Q4U2_NEPPI</name>
<organism evidence="1 2">
    <name type="scientific">Nephila pilipes</name>
    <name type="common">Giant wood spider</name>
    <name type="synonym">Nephila maculata</name>
    <dbReference type="NCBI Taxonomy" id="299642"/>
    <lineage>
        <taxon>Eukaryota</taxon>
        <taxon>Metazoa</taxon>
        <taxon>Ecdysozoa</taxon>
        <taxon>Arthropoda</taxon>
        <taxon>Chelicerata</taxon>
        <taxon>Arachnida</taxon>
        <taxon>Araneae</taxon>
        <taxon>Araneomorphae</taxon>
        <taxon>Entelegynae</taxon>
        <taxon>Araneoidea</taxon>
        <taxon>Nephilidae</taxon>
        <taxon>Nephila</taxon>
    </lineage>
</organism>
<dbReference type="EMBL" id="BMAW01026193">
    <property type="protein sequence ID" value="GFT96039.1"/>
    <property type="molecule type" value="Genomic_DNA"/>
</dbReference>
<sequence>MDHDLERKAMWKISELLLHPYEASQGSGLEASVEITVRSTGNRKIRIISISESKKIIINVKALATFGRQIDVDPKTTRPQRQQTEVPMDCIMLWKRVVGLGAPVEVGSQQDNITPPKFFIY</sequence>
<reference evidence="1" key="1">
    <citation type="submission" date="2020-08" db="EMBL/GenBank/DDBJ databases">
        <title>Multicomponent nature underlies the extraordinary mechanical properties of spider dragline silk.</title>
        <authorList>
            <person name="Kono N."/>
            <person name="Nakamura H."/>
            <person name="Mori M."/>
            <person name="Yoshida Y."/>
            <person name="Ohtoshi R."/>
            <person name="Malay A.D."/>
            <person name="Moran D.A.P."/>
            <person name="Tomita M."/>
            <person name="Numata K."/>
            <person name="Arakawa K."/>
        </authorList>
    </citation>
    <scope>NUCLEOTIDE SEQUENCE</scope>
</reference>
<comment type="caution">
    <text evidence="1">The sequence shown here is derived from an EMBL/GenBank/DDBJ whole genome shotgun (WGS) entry which is preliminary data.</text>
</comment>
<proteinExistence type="predicted"/>
<evidence type="ECO:0000313" key="1">
    <source>
        <dbReference type="EMBL" id="GFT96039.1"/>
    </source>
</evidence>
<accession>A0A8X6Q4U2</accession>
<gene>
    <name evidence="1" type="ORF">NPIL_401021</name>
</gene>
<dbReference type="Proteomes" id="UP000887013">
    <property type="component" value="Unassembled WGS sequence"/>
</dbReference>
<dbReference type="AlphaFoldDB" id="A0A8X6Q4U2"/>
<evidence type="ECO:0000313" key="2">
    <source>
        <dbReference type="Proteomes" id="UP000887013"/>
    </source>
</evidence>